<dbReference type="InterPro" id="IPR057869">
    <property type="entry name" value="HP1_YO34"/>
</dbReference>
<reference evidence="2 3" key="1">
    <citation type="submission" date="2016-02" db="EMBL/GenBank/DDBJ databases">
        <title>Genome analysis of coral dinoflagellate symbionts highlights evolutionary adaptations to a symbiotic lifestyle.</title>
        <authorList>
            <person name="Aranda M."/>
            <person name="Li Y."/>
            <person name="Liew Y.J."/>
            <person name="Baumgarten S."/>
            <person name="Simakov O."/>
            <person name="Wilson M."/>
            <person name="Piel J."/>
            <person name="Ashoor H."/>
            <person name="Bougouffa S."/>
            <person name="Bajic V.B."/>
            <person name="Ryu T."/>
            <person name="Ravasi T."/>
            <person name="Bayer T."/>
            <person name="Micklem G."/>
            <person name="Kim H."/>
            <person name="Bhak J."/>
            <person name="Lajeunesse T.C."/>
            <person name="Voolstra C.R."/>
        </authorList>
    </citation>
    <scope>NUCLEOTIDE SEQUENCE [LARGE SCALE GENOMIC DNA]</scope>
    <source>
        <strain evidence="2 3">CCMP2467</strain>
    </source>
</reference>
<dbReference type="AlphaFoldDB" id="A0A1Q9BT60"/>
<organism evidence="2 3">
    <name type="scientific">Symbiodinium microadriaticum</name>
    <name type="common">Dinoflagellate</name>
    <name type="synonym">Zooxanthella microadriatica</name>
    <dbReference type="NCBI Taxonomy" id="2951"/>
    <lineage>
        <taxon>Eukaryota</taxon>
        <taxon>Sar</taxon>
        <taxon>Alveolata</taxon>
        <taxon>Dinophyceae</taxon>
        <taxon>Suessiales</taxon>
        <taxon>Symbiodiniaceae</taxon>
        <taxon>Symbiodinium</taxon>
    </lineage>
</organism>
<feature type="non-terminal residue" evidence="2">
    <location>
        <position position="315"/>
    </location>
</feature>
<evidence type="ECO:0000256" key="1">
    <source>
        <dbReference type="SAM" id="MobiDB-lite"/>
    </source>
</evidence>
<sequence length="315" mass="33579">MWREARIAFSDSVAALNCSVIPVHPWVYGVGQQTENGAYLSPVNAINYLADKLAGTGGAADIVIMMVSGQTHDSFMASLNKLVDVFPSPAFTQVRRLAQSAAQLAAEKMQIPAKYSQSLPASIPLSVPTSRTALAAAAVKKAQQEAAAVADLTGVKKLMGDFKQQRESLISGIASGLADLQGKSARAWVFTASGDLPSTLLELVKGIPLQSSVYTAAMMLVGDNLDGIKGMIHDLEPDKDQSGQTSATTKSEQGIKGKELRVSGEIPYKNPEILRRIFELASATEASGQRQKYRVAHEAARAVNFREAIFTGTLD</sequence>
<dbReference type="Pfam" id="PF25759">
    <property type="entry name" value="HP1_ORF34"/>
    <property type="match status" value="1"/>
</dbReference>
<name>A0A1Q9BT60_SYMMI</name>
<feature type="region of interest" description="Disordered" evidence="1">
    <location>
        <begin position="236"/>
        <end position="255"/>
    </location>
</feature>
<comment type="caution">
    <text evidence="2">The sequence shown here is derived from an EMBL/GenBank/DDBJ whole genome shotgun (WGS) entry which is preliminary data.</text>
</comment>
<keyword evidence="3" id="KW-1185">Reference proteome</keyword>
<evidence type="ECO:0000313" key="2">
    <source>
        <dbReference type="EMBL" id="OLP73869.1"/>
    </source>
</evidence>
<proteinExistence type="predicted"/>
<evidence type="ECO:0000313" key="3">
    <source>
        <dbReference type="Proteomes" id="UP000186817"/>
    </source>
</evidence>
<dbReference type="Proteomes" id="UP000186817">
    <property type="component" value="Unassembled WGS sequence"/>
</dbReference>
<feature type="compositionally biased region" description="Polar residues" evidence="1">
    <location>
        <begin position="242"/>
        <end position="252"/>
    </location>
</feature>
<dbReference type="EMBL" id="LSRX01004617">
    <property type="protein sequence ID" value="OLP73869.1"/>
    <property type="molecule type" value="Genomic_DNA"/>
</dbReference>
<gene>
    <name evidence="2" type="ORF">AK812_SmicGene46752</name>
</gene>
<protein>
    <submittedName>
        <fullName evidence="2">Uncharacterized protein</fullName>
    </submittedName>
</protein>
<accession>A0A1Q9BT60</accession>